<evidence type="ECO:0000313" key="4">
    <source>
        <dbReference type="EMBL" id="AEG59378.1"/>
    </source>
</evidence>
<dbReference type="RefSeq" id="WP_013841149.1">
    <property type="nucleotide sequence ID" value="NC_015589.1"/>
</dbReference>
<dbReference type="EMBL" id="CP002780">
    <property type="protein sequence ID" value="AEG59378.1"/>
    <property type="molecule type" value="Genomic_DNA"/>
</dbReference>
<feature type="domain" description="Phage-Barnase-EndoU-ColicinE5/D-RelE like nuclease 3" evidence="2">
    <location>
        <begin position="300"/>
        <end position="413"/>
    </location>
</feature>
<evidence type="ECO:0008006" key="6">
    <source>
        <dbReference type="Google" id="ProtNLM"/>
    </source>
</evidence>
<dbReference type="InterPro" id="IPR040561">
    <property type="entry name" value="LPD38"/>
</dbReference>
<dbReference type="Pfam" id="PF18857">
    <property type="entry name" value="LPD38"/>
    <property type="match status" value="1"/>
</dbReference>
<dbReference type="eggNOG" id="COG3170">
    <property type="taxonomic scope" value="Bacteria"/>
</dbReference>
<feature type="compositionally biased region" description="Low complexity" evidence="1">
    <location>
        <begin position="425"/>
        <end position="437"/>
    </location>
</feature>
<evidence type="ECO:0000313" key="5">
    <source>
        <dbReference type="Proteomes" id="UP000009234"/>
    </source>
</evidence>
<gene>
    <name evidence="4" type="ordered locus">Desru_1103</name>
</gene>
<sequence>MSLSKNDWLTLINSEAGVANKAKKKKEQQKAAPTSVADFRKLDQETQKEIPNPVAPGLSPEFAKAHPVVNKALFNFRVQSDTQKPDNALYRGLEQFYSGFDDAISFGLLPRFDRWMGQAAPEPQTRAQGIIRGAGELSGSVLPVSKLYGAMGKVTGRLPEATSTVGRLAQTGLTGGLAGGAYGALEGLGSGMSPNEIARNTALNAALFAGGDVALKGAGLAYNTLSKANAMETLRNLDLSPPLPGQRSGALIEPPRLEPMPTPKLPEIQAMVKPTGREDVNRFIDEAMVTRKEAKTLPLRKVTDEEAARIKELTGFDVSGYTHQLSNQDLWHAIKRHGNAAVEAKRGQIPVTDKDLKAIPDIINSPDDLLRGNGKPSIIYRKRVNGTVYYVEVVFSKNKILQGKTMWKKPSATDYSDISTTPLHTSETGSSLTSSNSNIKPGLKDVNNPEGDLFRISRGGPAYGSSSQGAVKRSDIVKLLKEKLEVPIRTGRYPTAGGQVLGVFKTRPEVIRSRTANDLPTIAHEVGHVLDKRLGLQNPAHDGELMKLGRASSRSSYTPEQVRAEGVAEFMRLYLTDTVQAARLAPGYYRAFEEVVGKNKDIQRVLLQARKGIETWYNQSPEARVDGVISTGEKTLRQQISGLKNVPEQAKKLYAGLVDDLDPLRRATKELNPNLSAAESPFELARTARGWVGKAETLLNYGVLDGAGNKVGKGLKEILRPVEKDLAGFRRYIVAKHAQEINAQKMSTGIRKEDADAVVAGAPLQYRQALEDLVKYQDAVLNQLVEAGVMTPQSVKAMREKYPNYVPFYREFPENPEAALGFLTGKGYANLKNPIKRMKGSQRDIIDPLESIVKNTYLFTQLAEKNKVGRQLAELAEKHEGMGWLAEKVGGNRSAKENVLTIYRNGQPEQYQLQPDLYRAMLALDTESMSTVVKLLSFPASTLRAGAVLSPDFIPRNVVRDQFSAFVNSKYGFVPVVDTLRGLFHAVKKDEVYWQWMNSGGAMSTLVSLDREYLQRNLRQLMRKSAKDIAAMPFNPKTYLDMLRTLTEYGELGTRLGEFGKGIKKGATPMEAALASREVTLDFGRMGYQMKNWNRITAFLNAQVQGMDKAIRQFKANPVGSTIKSLVSITLPSVILYERNKDDPRYQELPQWQKDLFWIVLTDDHVLRIPKPFELGVLFGTLPERILAQMDGKEDAFKGFGETLKDLLPDVRPTALTPAYEVASNYSMFTDRPIVPQREQNLEPWQQYGPYTTELAKAVGKATNTSPRKVEHLIQGYGGGLGRYATQLVSTGMEGDGIPRPKKDITEYPGIKAFTVTPYAGSQSIDDFYDRLGELERSYSTARQAGKAKTPPAELSRLRRFSEQLSELRKKEREIQNNRTMTPERKRAALDALDKQSVNVARKALKREGI</sequence>
<evidence type="ECO:0000259" key="2">
    <source>
        <dbReference type="Pfam" id="PF18812"/>
    </source>
</evidence>
<dbReference type="Proteomes" id="UP000009234">
    <property type="component" value="Chromosome"/>
</dbReference>
<evidence type="ECO:0000259" key="3">
    <source>
        <dbReference type="Pfam" id="PF18857"/>
    </source>
</evidence>
<dbReference type="InterPro" id="IPR041301">
    <property type="entry name" value="PBECR3"/>
</dbReference>
<dbReference type="KEGG" id="dru:Desru_1103"/>
<accession>F6DM36</accession>
<dbReference type="STRING" id="696281.Desru_1103"/>
<proteinExistence type="predicted"/>
<evidence type="ECO:0000256" key="1">
    <source>
        <dbReference type="SAM" id="MobiDB-lite"/>
    </source>
</evidence>
<keyword evidence="5" id="KW-1185">Reference proteome</keyword>
<reference evidence="4 5" key="2">
    <citation type="journal article" date="2012" name="Stand. Genomic Sci.">
        <title>Complete genome sequence of the sulfate-reducing firmicute Desulfotomaculum ruminis type strain (DL(T)).</title>
        <authorList>
            <person name="Spring S."/>
            <person name="Visser M."/>
            <person name="Lu M."/>
            <person name="Copeland A."/>
            <person name="Lapidus A."/>
            <person name="Lucas S."/>
            <person name="Cheng J.F."/>
            <person name="Han C."/>
            <person name="Tapia R."/>
            <person name="Goodwin L.A."/>
            <person name="Pitluck S."/>
            <person name="Ivanova N."/>
            <person name="Land M."/>
            <person name="Hauser L."/>
            <person name="Larimer F."/>
            <person name="Rohde M."/>
            <person name="Goker M."/>
            <person name="Detter J.C."/>
            <person name="Kyrpides N.C."/>
            <person name="Woyke T."/>
            <person name="Schaap P.J."/>
            <person name="Plugge C.M."/>
            <person name="Muyzer G."/>
            <person name="Kuever J."/>
            <person name="Pereira I.A."/>
            <person name="Parshina S.N."/>
            <person name="Bernier-Latmani R."/>
            <person name="Stams A.J."/>
            <person name="Klenk H.P."/>
        </authorList>
    </citation>
    <scope>NUCLEOTIDE SEQUENCE [LARGE SCALE GENOMIC DNA]</scope>
    <source>
        <strain evidence="5">ATCC 23193 / DSM 2154 / NCIB 8452 / DL</strain>
    </source>
</reference>
<dbReference type="HOGENOM" id="CLU_253706_0_0_9"/>
<feature type="region of interest" description="Disordered" evidence="1">
    <location>
        <begin position="410"/>
        <end position="450"/>
    </location>
</feature>
<organism evidence="4 5">
    <name type="scientific">Desulforamulus ruminis (strain ATCC 23193 / DSM 2154 / NCIMB 8452 / DL)</name>
    <name type="common">Desulfotomaculum ruminis</name>
    <dbReference type="NCBI Taxonomy" id="696281"/>
    <lineage>
        <taxon>Bacteria</taxon>
        <taxon>Bacillati</taxon>
        <taxon>Bacillota</taxon>
        <taxon>Clostridia</taxon>
        <taxon>Eubacteriales</taxon>
        <taxon>Peptococcaceae</taxon>
        <taxon>Desulforamulus</taxon>
    </lineage>
</organism>
<feature type="compositionally biased region" description="Polar residues" evidence="1">
    <location>
        <begin position="413"/>
        <end position="424"/>
    </location>
</feature>
<reference evidence="5" key="1">
    <citation type="submission" date="2011-05" db="EMBL/GenBank/DDBJ databases">
        <title>Complete sequence of Desulfotomaculum ruminis DSM 2154.</title>
        <authorList>
            <person name="Lucas S."/>
            <person name="Copeland A."/>
            <person name="Lapidus A."/>
            <person name="Cheng J.-F."/>
            <person name="Goodwin L."/>
            <person name="Pitluck S."/>
            <person name="Lu M."/>
            <person name="Detter J.C."/>
            <person name="Han C."/>
            <person name="Tapia R."/>
            <person name="Land M."/>
            <person name="Hauser L."/>
            <person name="Kyrpides N."/>
            <person name="Ivanova N."/>
            <person name="Mikhailova N."/>
            <person name="Pagani I."/>
            <person name="Stams A.J.M."/>
            <person name="Plugge C.M."/>
            <person name="Muyzer G."/>
            <person name="Kuever J."/>
            <person name="Parshina S.N."/>
            <person name="Ivanova A.E."/>
            <person name="Nazina T.N."/>
            <person name="Brambilla E."/>
            <person name="Spring S."/>
            <person name="Klenk H.-P."/>
            <person name="Woyke T."/>
        </authorList>
    </citation>
    <scope>NUCLEOTIDE SEQUENCE [LARGE SCALE GENOMIC DNA]</scope>
    <source>
        <strain evidence="5">ATCC 23193 / DSM 2154 / NCIB 8452 / DL</strain>
    </source>
</reference>
<feature type="domain" description="Large polyvalent protein associated" evidence="3">
    <location>
        <begin position="1143"/>
        <end position="1310"/>
    </location>
</feature>
<protein>
    <recommendedName>
        <fullName evidence="6">Phage-Barnase-EndoU-ColicinE5/D-RelE like nuclease 3 domain-containing protein</fullName>
    </recommendedName>
</protein>
<dbReference type="OrthoDB" id="9803716at2"/>
<dbReference type="Pfam" id="PF18812">
    <property type="entry name" value="PBECR3"/>
    <property type="match status" value="1"/>
</dbReference>
<feature type="region of interest" description="Disordered" evidence="1">
    <location>
        <begin position="19"/>
        <end position="43"/>
    </location>
</feature>
<name>F6DM36_DESRL</name>